<organism evidence="2 3">
    <name type="scientific">Cuscuta australis</name>
    <dbReference type="NCBI Taxonomy" id="267555"/>
    <lineage>
        <taxon>Eukaryota</taxon>
        <taxon>Viridiplantae</taxon>
        <taxon>Streptophyta</taxon>
        <taxon>Embryophyta</taxon>
        <taxon>Tracheophyta</taxon>
        <taxon>Spermatophyta</taxon>
        <taxon>Magnoliopsida</taxon>
        <taxon>eudicotyledons</taxon>
        <taxon>Gunneridae</taxon>
        <taxon>Pentapetalae</taxon>
        <taxon>asterids</taxon>
        <taxon>lamiids</taxon>
        <taxon>Solanales</taxon>
        <taxon>Convolvulaceae</taxon>
        <taxon>Cuscuteae</taxon>
        <taxon>Cuscuta</taxon>
        <taxon>Cuscuta subgen. Grammica</taxon>
        <taxon>Cuscuta sect. Cleistogrammica</taxon>
    </lineage>
</organism>
<name>A0A328EDZ0_9ASTE</name>
<sequence length="183" mass="19884">MGREADRGNVVEGRIDGDKRGSCGGEPPRRGPPRLRGPGSRIEGGVRGGDAGRRNVAGGDRGGAGGGHGGAGGDRLSGGGLPEERVLAGAEGGETRPPWGGAGLQERQLQRGGRFPVAGRARRENKNRPVGSLARGEGARYRTRRRRLLWRWKKRRQKVDQTFRQGIRRRISFQKMKKKTSYN</sequence>
<protein>
    <submittedName>
        <fullName evidence="2">Uncharacterized protein</fullName>
    </submittedName>
</protein>
<keyword evidence="3" id="KW-1185">Reference proteome</keyword>
<feature type="region of interest" description="Disordered" evidence="1">
    <location>
        <begin position="1"/>
        <end position="138"/>
    </location>
</feature>
<comment type="caution">
    <text evidence="2">The sequence shown here is derived from an EMBL/GenBank/DDBJ whole genome shotgun (WGS) entry which is preliminary data.</text>
</comment>
<dbReference type="Proteomes" id="UP000249390">
    <property type="component" value="Unassembled WGS sequence"/>
</dbReference>
<feature type="compositionally biased region" description="Gly residues" evidence="1">
    <location>
        <begin position="59"/>
        <end position="81"/>
    </location>
</feature>
<accession>A0A328EDZ0</accession>
<feature type="compositionally biased region" description="Basic and acidic residues" evidence="1">
    <location>
        <begin position="1"/>
        <end position="21"/>
    </location>
</feature>
<proteinExistence type="predicted"/>
<dbReference type="EMBL" id="NQVE01000009">
    <property type="protein sequence ID" value="RAL54671.1"/>
    <property type="molecule type" value="Genomic_DNA"/>
</dbReference>
<evidence type="ECO:0000313" key="3">
    <source>
        <dbReference type="Proteomes" id="UP000249390"/>
    </source>
</evidence>
<dbReference type="AlphaFoldDB" id="A0A328EDZ0"/>
<evidence type="ECO:0000256" key="1">
    <source>
        <dbReference type="SAM" id="MobiDB-lite"/>
    </source>
</evidence>
<gene>
    <name evidence="2" type="ORF">DM860_001799</name>
</gene>
<evidence type="ECO:0000313" key="2">
    <source>
        <dbReference type="EMBL" id="RAL54671.1"/>
    </source>
</evidence>
<reference evidence="2 3" key="1">
    <citation type="submission" date="2018-06" db="EMBL/GenBank/DDBJ databases">
        <title>The Genome of Cuscuta australis (Dodder) Provides Insight into the Evolution of Plant Parasitism.</title>
        <authorList>
            <person name="Liu H."/>
        </authorList>
    </citation>
    <scope>NUCLEOTIDE SEQUENCE [LARGE SCALE GENOMIC DNA]</scope>
    <source>
        <strain evidence="3">cv. Yunnan</strain>
        <tissue evidence="2">Vines</tissue>
    </source>
</reference>